<dbReference type="InterPro" id="IPR004114">
    <property type="entry name" value="THUMP_dom"/>
</dbReference>
<dbReference type="Pfam" id="PF22020">
    <property type="entry name" value="RlmL_1st"/>
    <property type="match status" value="1"/>
</dbReference>
<dbReference type="SMART" id="SM00981">
    <property type="entry name" value="THUMP"/>
    <property type="match status" value="1"/>
</dbReference>
<feature type="domain" description="THUMP" evidence="3">
    <location>
        <begin position="49"/>
        <end position="188"/>
    </location>
</feature>
<dbReference type="InterPro" id="IPR029063">
    <property type="entry name" value="SAM-dependent_MTases_sf"/>
</dbReference>
<dbReference type="GO" id="GO:0003723">
    <property type="term" value="F:RNA binding"/>
    <property type="evidence" value="ECO:0007669"/>
    <property type="project" value="InterPro"/>
</dbReference>
<protein>
    <submittedName>
        <fullName evidence="4">Putative RNA methylase</fullName>
    </submittedName>
</protein>
<dbReference type="Gene3D" id="3.40.50.150">
    <property type="entry name" value="Vaccinia Virus protein VP39"/>
    <property type="match status" value="1"/>
</dbReference>
<proteinExistence type="predicted"/>
<dbReference type="InterPro" id="IPR054170">
    <property type="entry name" value="RlmL_1st"/>
</dbReference>
<dbReference type="SUPFAM" id="SSF53335">
    <property type="entry name" value="S-adenosyl-L-methionine-dependent methyltransferases"/>
    <property type="match status" value="1"/>
</dbReference>
<evidence type="ECO:0000256" key="1">
    <source>
        <dbReference type="ARBA" id="ARBA00022603"/>
    </source>
</evidence>
<dbReference type="InterPro" id="IPR000241">
    <property type="entry name" value="RlmKL-like_Mtase"/>
</dbReference>
<dbReference type="PANTHER" id="PTHR47313:SF1">
    <property type="entry name" value="RIBOSOMAL RNA LARGE SUBUNIT METHYLTRANSFERASE K_L"/>
    <property type="match status" value="1"/>
</dbReference>
<evidence type="ECO:0000313" key="4">
    <source>
        <dbReference type="EMBL" id="CBH98542.1"/>
    </source>
</evidence>
<dbReference type="PROSITE" id="PS51165">
    <property type="entry name" value="THUMP"/>
    <property type="match status" value="1"/>
</dbReference>
<dbReference type="Gene3D" id="3.30.2130.30">
    <property type="match status" value="1"/>
</dbReference>
<reference evidence="4" key="1">
    <citation type="submission" date="2009-10" db="EMBL/GenBank/DDBJ databases">
        <title>Diversity of trophic interactions inside an arsenic-rich microbial ecosystem.</title>
        <authorList>
            <person name="Bertin P.N."/>
            <person name="Heinrich-Salmeron A."/>
            <person name="Pelletier E."/>
            <person name="Goulhen-Chollet F."/>
            <person name="Arsene-Ploetze F."/>
            <person name="Gallien S."/>
            <person name="Calteau A."/>
            <person name="Vallenet D."/>
            <person name="Casiot C."/>
            <person name="Chane-Woon-Ming B."/>
            <person name="Giloteaux L."/>
            <person name="Barakat M."/>
            <person name="Bonnefoy V."/>
            <person name="Bruneel O."/>
            <person name="Chandler M."/>
            <person name="Cleiss J."/>
            <person name="Duran R."/>
            <person name="Elbaz-Poulichet F."/>
            <person name="Fonknechten N."/>
            <person name="Lauga B."/>
            <person name="Mornico D."/>
            <person name="Ortet P."/>
            <person name="Schaeffer C."/>
            <person name="Siguier P."/>
            <person name="Alexander Thil Smith A."/>
            <person name="Van Dorsselaer A."/>
            <person name="Weissenbach J."/>
            <person name="Medigue C."/>
            <person name="Le Paslier D."/>
        </authorList>
    </citation>
    <scope>NUCLEOTIDE SEQUENCE</scope>
</reference>
<dbReference type="PROSITE" id="PS00092">
    <property type="entry name" value="N6_MTASE"/>
    <property type="match status" value="1"/>
</dbReference>
<evidence type="ECO:0000259" key="3">
    <source>
        <dbReference type="PROSITE" id="PS51165"/>
    </source>
</evidence>
<dbReference type="GO" id="GO:0070043">
    <property type="term" value="F:rRNA (guanine-N7-)-methyltransferase activity"/>
    <property type="evidence" value="ECO:0007669"/>
    <property type="project" value="TreeGrafter"/>
</dbReference>
<keyword evidence="2" id="KW-0808">Transferase</keyword>
<dbReference type="AlphaFoldDB" id="E6PUD5"/>
<dbReference type="Pfam" id="PF02926">
    <property type="entry name" value="THUMP"/>
    <property type="match status" value="1"/>
</dbReference>
<sequence>MSDLHALFLPCPRGLEAMLVAEMQQLGSATLQVGDAVASGVPARGTLDDVMRLNLHSHIASRVLLCLGRAPVTQADEVYRLALKLPWGRWFKPTQTLRVDVTAERIPAERAPSQKAVWPATARSGRDSPARSGGFLDSLHFTALRAKDGVCDHFRARGEERPSVDREQPDVRVQLHLTASDALLYLDTSGEALFKRGWRTEHGEAPLKENLAAGLLMLSGWTPDAVLFDPLCGAGTLAVEAAQMACNIAPGLGRSFGFERLQGFDRGVWIGLRQAASAARRAPPAAIIAADIDPRMVQLTRANAQRAGVEGAIRFQQADVMDAVPPVQLAPGQVGHIVTNPPYAERIEAKGREAEDFLPRLGDVLKQRFVGWHAALLLADLQADKALRLKPARRHVVYNGPIECRLFTFILVAGRPPRKAEAAPA</sequence>
<dbReference type="EMBL" id="CABM01000056">
    <property type="protein sequence ID" value="CBH98542.1"/>
    <property type="molecule type" value="Genomic_DNA"/>
</dbReference>
<name>E6PUD5_9ZZZZ</name>
<dbReference type="InterPro" id="IPR002052">
    <property type="entry name" value="DNA_methylase_N6_adenine_CS"/>
</dbReference>
<dbReference type="PANTHER" id="PTHR47313">
    <property type="entry name" value="RIBOSOMAL RNA LARGE SUBUNIT METHYLTRANSFERASE K/L"/>
    <property type="match status" value="1"/>
</dbReference>
<keyword evidence="1 4" id="KW-0489">Methyltransferase</keyword>
<accession>E6PUD5</accession>
<organism evidence="4">
    <name type="scientific">mine drainage metagenome</name>
    <dbReference type="NCBI Taxonomy" id="410659"/>
    <lineage>
        <taxon>unclassified sequences</taxon>
        <taxon>metagenomes</taxon>
        <taxon>ecological metagenomes</taxon>
    </lineage>
</organism>
<evidence type="ECO:0000256" key="2">
    <source>
        <dbReference type="ARBA" id="ARBA00022679"/>
    </source>
</evidence>
<dbReference type="GO" id="GO:0008990">
    <property type="term" value="F:rRNA (guanine-N2-)-methyltransferase activity"/>
    <property type="evidence" value="ECO:0007669"/>
    <property type="project" value="TreeGrafter"/>
</dbReference>
<gene>
    <name evidence="4" type="ORF">CARN2_4023</name>
</gene>
<dbReference type="Pfam" id="PF01170">
    <property type="entry name" value="UPF0020"/>
    <property type="match status" value="1"/>
</dbReference>
<dbReference type="CDD" id="cd11715">
    <property type="entry name" value="THUMP_AdoMetMT"/>
    <property type="match status" value="1"/>
</dbReference>
<comment type="caution">
    <text evidence="4">The sequence shown here is derived from an EMBL/GenBank/DDBJ whole genome shotgun (WGS) entry which is preliminary data.</text>
</comment>